<reference evidence="7 8" key="1">
    <citation type="submission" date="2024-11" db="EMBL/GenBank/DDBJ databases">
        <title>Adaptive evolution of stress response genes in parasites aligns with host niche diversity.</title>
        <authorList>
            <person name="Hahn C."/>
            <person name="Resl P."/>
        </authorList>
    </citation>
    <scope>NUCLEOTIDE SEQUENCE [LARGE SCALE GENOMIC DNA]</scope>
    <source>
        <strain evidence="7">EGGRZ-B1_66</strain>
        <tissue evidence="7">Body</tissue>
    </source>
</reference>
<comment type="similarity">
    <text evidence="2 5">Belongs to the proline oxidase family.</text>
</comment>
<dbReference type="InterPro" id="IPR015659">
    <property type="entry name" value="Proline_oxidase"/>
</dbReference>
<dbReference type="GO" id="GO:0004657">
    <property type="term" value="F:proline dehydrogenase activity"/>
    <property type="evidence" value="ECO:0007669"/>
    <property type="project" value="UniProtKB-EC"/>
</dbReference>
<name>A0ABD2Q1K8_9PLAT</name>
<comment type="function">
    <text evidence="5">Converts proline to delta-1-pyrroline-5-carboxylate.</text>
</comment>
<evidence type="ECO:0000256" key="2">
    <source>
        <dbReference type="ARBA" id="ARBA00005869"/>
    </source>
</evidence>
<dbReference type="Gene3D" id="3.20.20.220">
    <property type="match status" value="1"/>
</dbReference>
<comment type="caution">
    <text evidence="7">The sequence shown here is derived from an EMBL/GenBank/DDBJ whole genome shotgun (WGS) entry which is preliminary data.</text>
</comment>
<dbReference type="GO" id="GO:0006560">
    <property type="term" value="P:proline metabolic process"/>
    <property type="evidence" value="ECO:0007669"/>
    <property type="project" value="UniProtKB-KW"/>
</dbReference>
<keyword evidence="5" id="KW-0285">Flavoprotein</keyword>
<evidence type="ECO:0000259" key="6">
    <source>
        <dbReference type="Pfam" id="PF01619"/>
    </source>
</evidence>
<evidence type="ECO:0000313" key="8">
    <source>
        <dbReference type="Proteomes" id="UP001626550"/>
    </source>
</evidence>
<sequence>MRKYGVRTILDYSAEKDIQESEAVNIVKQSLAEVVKEPNSRPNSALKEFETSIKFADRSQNVVSARTYFYESEAKCDKNMEIFIDSIDSVVQSSGREGLCAIKLTALGRPQFLLQMSDFIVELQRLFELLISDSKANLPSSIRSLDVHEFRRRLKELGIEINYDEESKWFTLLDHAHSCGVSVMVDAEQTYFQPAIRRLAMEMMRRFNKESPIVFNTYQCYLKSAYSQMTQDMNVASIENFSFGAKLVRGAYIDQERARAKELDYEDPTNPNFEATSRMYEKTLEAGMKEIVRRPEGSVSLMVASHNEDTIRFAIQKMKEFGIGNYTPSMCFAQLYGMCDNLSYALG</sequence>
<dbReference type="AlphaFoldDB" id="A0ABD2Q1K8"/>
<accession>A0ABD2Q1K8</accession>
<keyword evidence="8" id="KW-1185">Reference proteome</keyword>
<protein>
    <recommendedName>
        <fullName evidence="5">Proline dehydrogenase</fullName>
        <ecNumber evidence="5">1.5.5.2</ecNumber>
    </recommendedName>
</protein>
<evidence type="ECO:0000256" key="4">
    <source>
        <dbReference type="ARBA" id="ARBA00023062"/>
    </source>
</evidence>
<dbReference type="PANTHER" id="PTHR13914:SF0">
    <property type="entry name" value="PROLINE DEHYDROGENASE 1, MITOCHONDRIAL"/>
    <property type="match status" value="1"/>
</dbReference>
<comment type="catalytic activity">
    <reaction evidence="5">
        <text>L-proline + a quinone = (S)-1-pyrroline-5-carboxylate + a quinol + H(+)</text>
        <dbReference type="Rhea" id="RHEA:23784"/>
        <dbReference type="ChEBI" id="CHEBI:15378"/>
        <dbReference type="ChEBI" id="CHEBI:17388"/>
        <dbReference type="ChEBI" id="CHEBI:24646"/>
        <dbReference type="ChEBI" id="CHEBI:60039"/>
        <dbReference type="ChEBI" id="CHEBI:132124"/>
        <dbReference type="EC" id="1.5.5.2"/>
    </reaction>
</comment>
<dbReference type="EC" id="1.5.5.2" evidence="5"/>
<evidence type="ECO:0000256" key="3">
    <source>
        <dbReference type="ARBA" id="ARBA00023002"/>
    </source>
</evidence>
<proteinExistence type="inferred from homology"/>
<comment type="cofactor">
    <cofactor evidence="5">
        <name>FAD</name>
        <dbReference type="ChEBI" id="CHEBI:57692"/>
    </cofactor>
</comment>
<gene>
    <name evidence="7" type="ORF">Ciccas_008382</name>
</gene>
<dbReference type="InterPro" id="IPR029041">
    <property type="entry name" value="FAD-linked_oxidoreductase-like"/>
</dbReference>
<dbReference type="EMBL" id="JBJKFK010001464">
    <property type="protein sequence ID" value="KAL3313017.1"/>
    <property type="molecule type" value="Genomic_DNA"/>
</dbReference>
<dbReference type="Pfam" id="PF01619">
    <property type="entry name" value="Pro_dh"/>
    <property type="match status" value="1"/>
</dbReference>
<evidence type="ECO:0000256" key="1">
    <source>
        <dbReference type="ARBA" id="ARBA00004739"/>
    </source>
</evidence>
<keyword evidence="5" id="KW-0274">FAD</keyword>
<evidence type="ECO:0000256" key="5">
    <source>
        <dbReference type="RuleBase" id="RU364054"/>
    </source>
</evidence>
<dbReference type="Proteomes" id="UP001626550">
    <property type="component" value="Unassembled WGS sequence"/>
</dbReference>
<feature type="domain" description="Proline dehydrogenase" evidence="6">
    <location>
        <begin position="2"/>
        <end position="346"/>
    </location>
</feature>
<keyword evidence="4 5" id="KW-0642">Proline metabolism</keyword>
<dbReference type="InterPro" id="IPR002872">
    <property type="entry name" value="Proline_DH_dom"/>
</dbReference>
<comment type="pathway">
    <text evidence="1">Amino-acid degradation; L-proline degradation into L-glutamate; L-glutamate from L-proline: step 1/2.</text>
</comment>
<organism evidence="7 8">
    <name type="scientific">Cichlidogyrus casuarinus</name>
    <dbReference type="NCBI Taxonomy" id="1844966"/>
    <lineage>
        <taxon>Eukaryota</taxon>
        <taxon>Metazoa</taxon>
        <taxon>Spiralia</taxon>
        <taxon>Lophotrochozoa</taxon>
        <taxon>Platyhelminthes</taxon>
        <taxon>Monogenea</taxon>
        <taxon>Monopisthocotylea</taxon>
        <taxon>Dactylogyridea</taxon>
        <taxon>Ancyrocephalidae</taxon>
        <taxon>Cichlidogyrus</taxon>
    </lineage>
</organism>
<dbReference type="SUPFAM" id="SSF51730">
    <property type="entry name" value="FAD-linked oxidoreductase"/>
    <property type="match status" value="1"/>
</dbReference>
<evidence type="ECO:0000313" key="7">
    <source>
        <dbReference type="EMBL" id="KAL3313017.1"/>
    </source>
</evidence>
<keyword evidence="3 5" id="KW-0560">Oxidoreductase</keyword>
<dbReference type="PANTHER" id="PTHR13914">
    <property type="entry name" value="PROLINE OXIDASE"/>
    <property type="match status" value="1"/>
</dbReference>